<dbReference type="AlphaFoldDB" id="A0A927CES9"/>
<dbReference type="PANTHER" id="PTHR30217:SF7">
    <property type="entry name" value="TRNA HYDROXYLATION PROTEIN P2"/>
    <property type="match status" value="1"/>
</dbReference>
<gene>
    <name evidence="1" type="ORF">IDH45_25115</name>
</gene>
<dbReference type="Proteomes" id="UP000639396">
    <property type="component" value="Unassembled WGS sequence"/>
</dbReference>
<dbReference type="InterPro" id="IPR011060">
    <property type="entry name" value="RibuloseP-bd_barrel"/>
</dbReference>
<evidence type="ECO:0000313" key="2">
    <source>
        <dbReference type="Proteomes" id="UP000639396"/>
    </source>
</evidence>
<accession>A0A927CES9</accession>
<evidence type="ECO:0000313" key="1">
    <source>
        <dbReference type="EMBL" id="MBD2865267.1"/>
    </source>
</evidence>
<proteinExistence type="predicted"/>
<dbReference type="InterPro" id="IPR001539">
    <property type="entry name" value="Peptidase_U32"/>
</dbReference>
<dbReference type="PANTHER" id="PTHR30217">
    <property type="entry name" value="PEPTIDASE U32 FAMILY"/>
    <property type="match status" value="1"/>
</dbReference>
<dbReference type="SUPFAM" id="SSF51366">
    <property type="entry name" value="Ribulose-phoshate binding barrel"/>
    <property type="match status" value="1"/>
</dbReference>
<name>A0A927CES9_9BACL</name>
<dbReference type="RefSeq" id="WP_190930892.1">
    <property type="nucleotide sequence ID" value="NZ_JACXJA010000040.1"/>
</dbReference>
<dbReference type="Pfam" id="PF01136">
    <property type="entry name" value="Peptidase_U32"/>
    <property type="match status" value="1"/>
</dbReference>
<reference evidence="1" key="1">
    <citation type="submission" date="2020-09" db="EMBL/GenBank/DDBJ databases">
        <title>A novel bacterium of genus Paenibacillus, isolated from South China Sea.</title>
        <authorList>
            <person name="Huang H."/>
            <person name="Mo K."/>
            <person name="Hu Y."/>
        </authorList>
    </citation>
    <scope>NUCLEOTIDE SEQUENCE</scope>
    <source>
        <strain evidence="1">IB182363</strain>
    </source>
</reference>
<organism evidence="1 2">
    <name type="scientific">Paenibacillus oceani</name>
    <dbReference type="NCBI Taxonomy" id="2772510"/>
    <lineage>
        <taxon>Bacteria</taxon>
        <taxon>Bacillati</taxon>
        <taxon>Bacillota</taxon>
        <taxon>Bacilli</taxon>
        <taxon>Bacillales</taxon>
        <taxon>Paenibacillaceae</taxon>
        <taxon>Paenibacillus</taxon>
    </lineage>
</organism>
<dbReference type="EMBL" id="JACXJA010000040">
    <property type="protein sequence ID" value="MBD2865267.1"/>
    <property type="molecule type" value="Genomic_DNA"/>
</dbReference>
<protein>
    <submittedName>
        <fullName evidence="1">U32 family peptidase</fullName>
    </submittedName>
</protein>
<keyword evidence="2" id="KW-1185">Reference proteome</keyword>
<sequence>MSEEITQRPEGRTEAGFRKPELLVSAGSPEEIAALIEAGADAVHIGDMRFGMRLAGDIPEERIADAIRLAHDKGAKAYVVCNGILHNDVLPELPGFLKCIADAGADGLVFGDPAVLIARRQAGVNIPLHWSTEMTTTNYKTANYWVTKGARRVFLARELNMDEVVEMAQKVQAEVQVQVHGMTNIYHSKRTLLSNYWEHQGHSPEGEALDAERNLFLIEHERKEEKFPVYEDRSGTHVMSSDDLCMLESLHELMEAGIDSFRIEGLLKPLPYNEAVVRAYRKAIDAYAADPEGYVFQEEWLDEVRALQQPDRELSFGFFYKEQVY</sequence>
<dbReference type="InterPro" id="IPR051454">
    <property type="entry name" value="RNA/ubiquinone_mod_enzymes"/>
</dbReference>
<comment type="caution">
    <text evidence="1">The sequence shown here is derived from an EMBL/GenBank/DDBJ whole genome shotgun (WGS) entry which is preliminary data.</text>
</comment>